<organism evidence="2 3">
    <name type="scientific">Hirschia baltica (strain ATCC 49814 / DSM 5838 / IFAM 1418)</name>
    <dbReference type="NCBI Taxonomy" id="582402"/>
    <lineage>
        <taxon>Bacteria</taxon>
        <taxon>Pseudomonadati</taxon>
        <taxon>Pseudomonadota</taxon>
        <taxon>Alphaproteobacteria</taxon>
        <taxon>Hyphomonadales</taxon>
        <taxon>Hyphomonadaceae</taxon>
        <taxon>Hirschia</taxon>
    </lineage>
</organism>
<feature type="signal peptide" evidence="1">
    <location>
        <begin position="1"/>
        <end position="23"/>
    </location>
</feature>
<evidence type="ECO:0000313" key="3">
    <source>
        <dbReference type="Proteomes" id="UP000002745"/>
    </source>
</evidence>
<proteinExistence type="predicted"/>
<evidence type="ECO:0000256" key="1">
    <source>
        <dbReference type="SAM" id="SignalP"/>
    </source>
</evidence>
<protein>
    <submittedName>
        <fullName evidence="2">Uncharacterized protein</fullName>
    </submittedName>
</protein>
<reference evidence="3" key="1">
    <citation type="journal article" date="2011" name="J. Bacteriol.">
        <title>Genome sequences of eight morphologically diverse alphaproteobacteria.</title>
        <authorList>
            <consortium name="US DOE Joint Genome Institute"/>
            <person name="Brown P.J."/>
            <person name="Kysela D.T."/>
            <person name="Buechlein A."/>
            <person name="Hemmerich C."/>
            <person name="Brun Y.V."/>
        </authorList>
    </citation>
    <scope>NUCLEOTIDE SEQUENCE [LARGE SCALE GENOMIC DNA]</scope>
    <source>
        <strain evidence="3">ATCC 49814 / DSM 5838 / IFAM 1418</strain>
    </source>
</reference>
<name>C6XPG8_HIRBI</name>
<feature type="chain" id="PRO_5002973036" evidence="1">
    <location>
        <begin position="24"/>
        <end position="119"/>
    </location>
</feature>
<sequence length="119" mass="13044">MFQRTWAFVIVAMLATSVSHAQASETTAEELARCLVRHSDEEIELVMKDFLVNALLENKIEAQSDALKLGMSMSQMAMNGCGLSKVDLQKPVFTSAAELYGNIVGKRIMAKAMSNIGME</sequence>
<dbReference type="HOGENOM" id="CLU_2058144_0_0_5"/>
<dbReference type="OrthoDB" id="9810078at2"/>
<dbReference type="EMBL" id="CP001678">
    <property type="protein sequence ID" value="ACT58454.1"/>
    <property type="molecule type" value="Genomic_DNA"/>
</dbReference>
<dbReference type="RefSeq" id="WP_015826604.1">
    <property type="nucleotide sequence ID" value="NC_012982.1"/>
</dbReference>
<keyword evidence="3" id="KW-1185">Reference proteome</keyword>
<keyword evidence="1" id="KW-0732">Signal</keyword>
<dbReference type="AlphaFoldDB" id="C6XPG8"/>
<evidence type="ECO:0000313" key="2">
    <source>
        <dbReference type="EMBL" id="ACT58454.1"/>
    </source>
</evidence>
<dbReference type="Proteomes" id="UP000002745">
    <property type="component" value="Chromosome"/>
</dbReference>
<gene>
    <name evidence="2" type="ordered locus">Hbal_0760</name>
</gene>
<dbReference type="KEGG" id="hba:Hbal_0760"/>
<accession>C6XPG8</accession>